<feature type="compositionally biased region" description="Basic residues" evidence="1">
    <location>
        <begin position="187"/>
        <end position="196"/>
    </location>
</feature>
<dbReference type="AlphaFoldDB" id="A6N7W0"/>
<accession>A6N7W0</accession>
<keyword evidence="2" id="KW-0614">Plasmid</keyword>
<evidence type="ECO:0000256" key="1">
    <source>
        <dbReference type="SAM" id="MobiDB-lite"/>
    </source>
</evidence>
<proteinExistence type="predicted"/>
<protein>
    <submittedName>
        <fullName evidence="2">Orf13</fullName>
    </submittedName>
</protein>
<evidence type="ECO:0000313" key="2">
    <source>
        <dbReference type="EMBL" id="ABR12866.1"/>
    </source>
</evidence>
<reference evidence="2" key="1">
    <citation type="submission" date="2007-05" db="EMBL/GenBank/DDBJ databases">
        <title>Adaptive mutation in mesorhizobia dependent on an acquired toxin-antitoxin module involved in persistence.</title>
        <authorList>
            <person name="Weaver J.E."/>
            <person name="Sullivan J.T."/>
            <person name="Ronson C.W."/>
        </authorList>
    </citation>
    <scope>NUCLEOTIDE SEQUENCE</scope>
    <source>
        <strain evidence="2">CJ1</strain>
        <plasmid evidence="2">unnamed</plasmid>
    </source>
</reference>
<feature type="region of interest" description="Disordered" evidence="1">
    <location>
        <begin position="177"/>
        <end position="214"/>
    </location>
</feature>
<dbReference type="EMBL" id="EF618553">
    <property type="protein sequence ID" value="ABR12866.1"/>
    <property type="molecule type" value="Genomic_DNA"/>
</dbReference>
<geneLocation type="plasmid" evidence="2">
    <name>unnamed</name>
</geneLocation>
<organism evidence="2">
    <name type="scientific">Mesorhizobium sp. CJ1</name>
    <dbReference type="NCBI Taxonomy" id="447687"/>
    <lineage>
        <taxon>Bacteria</taxon>
        <taxon>Pseudomonadati</taxon>
        <taxon>Pseudomonadota</taxon>
        <taxon>Alphaproteobacteria</taxon>
        <taxon>Hyphomicrobiales</taxon>
        <taxon>Phyllobacteriaceae</taxon>
        <taxon>Mesorhizobium</taxon>
    </lineage>
</organism>
<sequence length="214" mass="23716">MIEKLQVALMEMNEFGSSLAGKLISVGSSLKRKVMLSAAAAAEDYRPKKRHCILIGREAQRAGEHHTVPMGSCHTLPKLNCLIKRDQPSPSVPTGCREIIPAFLRQLRNEDCFIKRDLPPMARSYREQFHPETNVASDHQPPKATEAAVRRRLRTSTHTRSAQAKVTDWIEACGAGAGRTSAFGERHRPRPRRGPRHSLGIRQAAGPSELTSLS</sequence>
<name>A6N7W0_9HYPH</name>